<proteinExistence type="predicted"/>
<organism evidence="1 2">
    <name type="scientific">Geomesophilobacter sediminis</name>
    <dbReference type="NCBI Taxonomy" id="2798584"/>
    <lineage>
        <taxon>Bacteria</taxon>
        <taxon>Pseudomonadati</taxon>
        <taxon>Thermodesulfobacteriota</taxon>
        <taxon>Desulfuromonadia</taxon>
        <taxon>Geobacterales</taxon>
        <taxon>Geobacteraceae</taxon>
        <taxon>Geomesophilobacter</taxon>
    </lineage>
</organism>
<gene>
    <name evidence="1" type="ORF">JFN93_19935</name>
</gene>
<accession>A0A8J7M1V5</accession>
<dbReference type="Proteomes" id="UP000636888">
    <property type="component" value="Unassembled WGS sequence"/>
</dbReference>
<reference evidence="1" key="1">
    <citation type="submission" date="2020-12" db="EMBL/GenBank/DDBJ databases">
        <title>Geomonas sp. Red875, isolated from river sediment.</title>
        <authorList>
            <person name="Xu Z."/>
            <person name="Zhang Z."/>
            <person name="Masuda Y."/>
            <person name="Itoh H."/>
            <person name="Senoo K."/>
        </authorList>
    </citation>
    <scope>NUCLEOTIDE SEQUENCE</scope>
    <source>
        <strain evidence="1">Red875</strain>
    </source>
</reference>
<evidence type="ECO:0000313" key="2">
    <source>
        <dbReference type="Proteomes" id="UP000636888"/>
    </source>
</evidence>
<sequence>MAQDQETRIDQLAQRFEASLEVDYEKKDLKAQRELTKQTLYDGSKKLKHSMPKGKRI</sequence>
<dbReference type="EMBL" id="JAEMHM010000019">
    <property type="protein sequence ID" value="MBJ6726988.1"/>
    <property type="molecule type" value="Genomic_DNA"/>
</dbReference>
<dbReference type="RefSeq" id="WP_199385905.1">
    <property type="nucleotide sequence ID" value="NZ_JAEMHM010000019.1"/>
</dbReference>
<keyword evidence="2" id="KW-1185">Reference proteome</keyword>
<dbReference type="AlphaFoldDB" id="A0A8J7M1V5"/>
<protein>
    <submittedName>
        <fullName evidence="1">Uncharacterized protein</fullName>
    </submittedName>
</protein>
<comment type="caution">
    <text evidence="1">The sequence shown here is derived from an EMBL/GenBank/DDBJ whole genome shotgun (WGS) entry which is preliminary data.</text>
</comment>
<evidence type="ECO:0000313" key="1">
    <source>
        <dbReference type="EMBL" id="MBJ6726988.1"/>
    </source>
</evidence>
<name>A0A8J7M1V5_9BACT</name>